<dbReference type="PANTHER" id="PTHR28060:SF1">
    <property type="entry name" value="ATP SYNTHASE SUBUNIT J, MITOCHONDRIAL"/>
    <property type="match status" value="1"/>
</dbReference>
<gene>
    <name evidence="2" type="ORF">M407DRAFT_71227</name>
</gene>
<evidence type="ECO:0000313" key="3">
    <source>
        <dbReference type="Proteomes" id="UP000054248"/>
    </source>
</evidence>
<evidence type="ECO:0000313" key="2">
    <source>
        <dbReference type="EMBL" id="KIO28869.1"/>
    </source>
</evidence>
<proteinExistence type="predicted"/>
<feature type="non-terminal residue" evidence="2">
    <location>
        <position position="1"/>
    </location>
</feature>
<reference evidence="3" key="2">
    <citation type="submission" date="2015-01" db="EMBL/GenBank/DDBJ databases">
        <title>Evolutionary Origins and Diversification of the Mycorrhizal Mutualists.</title>
        <authorList>
            <consortium name="DOE Joint Genome Institute"/>
            <consortium name="Mycorrhizal Genomics Consortium"/>
            <person name="Kohler A."/>
            <person name="Kuo A."/>
            <person name="Nagy L.G."/>
            <person name="Floudas D."/>
            <person name="Copeland A."/>
            <person name="Barry K.W."/>
            <person name="Cichocki N."/>
            <person name="Veneault-Fourrey C."/>
            <person name="LaButti K."/>
            <person name="Lindquist E.A."/>
            <person name="Lipzen A."/>
            <person name="Lundell T."/>
            <person name="Morin E."/>
            <person name="Murat C."/>
            <person name="Riley R."/>
            <person name="Ohm R."/>
            <person name="Sun H."/>
            <person name="Tunlid A."/>
            <person name="Henrissat B."/>
            <person name="Grigoriev I.V."/>
            <person name="Hibbett D.S."/>
            <person name="Martin F."/>
        </authorList>
    </citation>
    <scope>NUCLEOTIDE SEQUENCE [LARGE SCALE GENOMIC DNA]</scope>
    <source>
        <strain evidence="3">MUT 4182</strain>
    </source>
</reference>
<dbReference type="Pfam" id="PF04911">
    <property type="entry name" value="ATP-synt_J"/>
    <property type="match status" value="1"/>
</dbReference>
<dbReference type="HOGENOM" id="CLU_174950_1_0_1"/>
<name>A0A0C3QNV9_9AGAM</name>
<dbReference type="STRING" id="1051891.A0A0C3QNV9"/>
<dbReference type="PANTHER" id="PTHR28060">
    <property type="entry name" value="ATP SYNTHASE SUBUNIT J, MITOCHONDRIAL"/>
    <property type="match status" value="1"/>
</dbReference>
<feature type="region of interest" description="Disordered" evidence="1">
    <location>
        <begin position="41"/>
        <end position="63"/>
    </location>
</feature>
<dbReference type="InterPro" id="IPR006995">
    <property type="entry name" value="ATP_synth_F0_jsu"/>
</dbReference>
<dbReference type="GO" id="GO:0045259">
    <property type="term" value="C:proton-transporting ATP synthase complex"/>
    <property type="evidence" value="ECO:0007669"/>
    <property type="project" value="InterPro"/>
</dbReference>
<dbReference type="OrthoDB" id="5520611at2759"/>
<accession>A0A0C3QNV9</accession>
<dbReference type="GO" id="GO:0046933">
    <property type="term" value="F:proton-transporting ATP synthase activity, rotational mechanism"/>
    <property type="evidence" value="ECO:0007669"/>
    <property type="project" value="TreeGrafter"/>
</dbReference>
<evidence type="ECO:0000256" key="1">
    <source>
        <dbReference type="SAM" id="MobiDB-lite"/>
    </source>
</evidence>
<dbReference type="EMBL" id="KN822989">
    <property type="protein sequence ID" value="KIO28869.1"/>
    <property type="molecule type" value="Genomic_DNA"/>
</dbReference>
<organism evidence="2 3">
    <name type="scientific">Tulasnella calospora MUT 4182</name>
    <dbReference type="NCBI Taxonomy" id="1051891"/>
    <lineage>
        <taxon>Eukaryota</taxon>
        <taxon>Fungi</taxon>
        <taxon>Dikarya</taxon>
        <taxon>Basidiomycota</taxon>
        <taxon>Agaricomycotina</taxon>
        <taxon>Agaricomycetes</taxon>
        <taxon>Cantharellales</taxon>
        <taxon>Tulasnellaceae</taxon>
        <taxon>Tulasnella</taxon>
    </lineage>
</organism>
<reference evidence="2 3" key="1">
    <citation type="submission" date="2014-04" db="EMBL/GenBank/DDBJ databases">
        <authorList>
            <consortium name="DOE Joint Genome Institute"/>
            <person name="Kuo A."/>
            <person name="Girlanda M."/>
            <person name="Perotto S."/>
            <person name="Kohler A."/>
            <person name="Nagy L.G."/>
            <person name="Floudas D."/>
            <person name="Copeland A."/>
            <person name="Barry K.W."/>
            <person name="Cichocki N."/>
            <person name="Veneault-Fourrey C."/>
            <person name="LaButti K."/>
            <person name="Lindquist E.A."/>
            <person name="Lipzen A."/>
            <person name="Lundell T."/>
            <person name="Morin E."/>
            <person name="Murat C."/>
            <person name="Sun H."/>
            <person name="Tunlid A."/>
            <person name="Henrissat B."/>
            <person name="Grigoriev I.V."/>
            <person name="Hibbett D.S."/>
            <person name="Martin F."/>
            <person name="Nordberg H.P."/>
            <person name="Cantor M.N."/>
            <person name="Hua S.X."/>
        </authorList>
    </citation>
    <scope>NUCLEOTIDE SEQUENCE [LARGE SCALE GENOMIC DNA]</scope>
    <source>
        <strain evidence="2 3">MUT 4182</strain>
    </source>
</reference>
<sequence>LIMFGLRKWPTPVAKPLWPFGVAAALTFYLVSGLQDAAVQSEQYRHDPKNPHAQKIAATSGHH</sequence>
<dbReference type="AlphaFoldDB" id="A0A0C3QNV9"/>
<protein>
    <submittedName>
        <fullName evidence="2">Uncharacterized protein</fullName>
    </submittedName>
</protein>
<keyword evidence="3" id="KW-1185">Reference proteome</keyword>
<dbReference type="Proteomes" id="UP000054248">
    <property type="component" value="Unassembled WGS sequence"/>
</dbReference>